<dbReference type="AlphaFoldDB" id="A0A0J9TTV4"/>
<protein>
    <submittedName>
        <fullName evidence="1">Uncharacterized protein</fullName>
    </submittedName>
</protein>
<evidence type="ECO:0000313" key="2">
    <source>
        <dbReference type="Proteomes" id="UP000053239"/>
    </source>
</evidence>
<dbReference type="Proteomes" id="UP000053239">
    <property type="component" value="Unassembled WGS sequence"/>
</dbReference>
<name>A0A0J9TTV4_PLAVI</name>
<reference evidence="1 2" key="1">
    <citation type="submission" date="2011-09" db="EMBL/GenBank/DDBJ databases">
        <title>The Genome Sequence of Plasmodium vivax North Korean.</title>
        <authorList>
            <consortium name="The Broad Institute Genome Sequencing Platform"/>
            <consortium name="The Broad Institute Genome Sequencing Center for Infectious Disease"/>
            <person name="Neafsey D."/>
            <person name="Carlton J."/>
            <person name="Barnwell J."/>
            <person name="Collins W."/>
            <person name="Escalante A."/>
            <person name="Mullikin J."/>
            <person name="Saul A."/>
            <person name="Guigo R."/>
            <person name="Camara F."/>
            <person name="Young S.K."/>
            <person name="Zeng Q."/>
            <person name="Gargeya S."/>
            <person name="Fitzgerald M."/>
            <person name="Haas B."/>
            <person name="Abouelleil A."/>
            <person name="Alvarado L."/>
            <person name="Arachchi H.M."/>
            <person name="Berlin A."/>
            <person name="Brown A."/>
            <person name="Chapman S.B."/>
            <person name="Chen Z."/>
            <person name="Dunbar C."/>
            <person name="Freedman E."/>
            <person name="Gearin G."/>
            <person name="Gellesch M."/>
            <person name="Goldberg J."/>
            <person name="Griggs A."/>
            <person name="Gujja S."/>
            <person name="Heiman D."/>
            <person name="Howarth C."/>
            <person name="Larson L."/>
            <person name="Lui A."/>
            <person name="MacDonald P.J.P."/>
            <person name="Montmayeur A."/>
            <person name="Murphy C."/>
            <person name="Neiman D."/>
            <person name="Pearson M."/>
            <person name="Priest M."/>
            <person name="Roberts A."/>
            <person name="Saif S."/>
            <person name="Shea T."/>
            <person name="Shenoy N."/>
            <person name="Sisk P."/>
            <person name="Stolte C."/>
            <person name="Sykes S."/>
            <person name="Wortman J."/>
            <person name="Nusbaum C."/>
            <person name="Birren B."/>
        </authorList>
    </citation>
    <scope>NUCLEOTIDE SEQUENCE [LARGE SCALE GENOMIC DNA]</scope>
    <source>
        <strain evidence="1 2">North Korean</strain>
    </source>
</reference>
<accession>A0A0J9TTV4</accession>
<sequence>MKILKEYLQYFEKNKTNPQLQYFVNEFIDKYYNAKESEYKNIFTSCDDNSDTSKEHCNLYKQCNDKF</sequence>
<evidence type="ECO:0000313" key="1">
    <source>
        <dbReference type="EMBL" id="KMZ98999.1"/>
    </source>
</evidence>
<organism evidence="1 2">
    <name type="scientific">Plasmodium vivax North Korean</name>
    <dbReference type="NCBI Taxonomy" id="1035514"/>
    <lineage>
        <taxon>Eukaryota</taxon>
        <taxon>Sar</taxon>
        <taxon>Alveolata</taxon>
        <taxon>Apicomplexa</taxon>
        <taxon>Aconoidasida</taxon>
        <taxon>Haemosporida</taxon>
        <taxon>Plasmodiidae</taxon>
        <taxon>Plasmodium</taxon>
        <taxon>Plasmodium (Plasmodium)</taxon>
    </lineage>
</organism>
<proteinExistence type="predicted"/>
<gene>
    <name evidence="1" type="ORF">PVNG_03838</name>
</gene>
<dbReference type="EMBL" id="KQ235435">
    <property type="protein sequence ID" value="KMZ98999.1"/>
    <property type="molecule type" value="Genomic_DNA"/>
</dbReference>